<keyword evidence="4 7" id="KW-0133">Cell shape</keyword>
<dbReference type="PROSITE" id="PS52029">
    <property type="entry name" value="LD_TPASE"/>
    <property type="match status" value="1"/>
</dbReference>
<evidence type="ECO:0000313" key="9">
    <source>
        <dbReference type="EMBL" id="TLX42407.1"/>
    </source>
</evidence>
<dbReference type="SUPFAM" id="SSF141523">
    <property type="entry name" value="L,D-transpeptidase catalytic domain-like"/>
    <property type="match status" value="1"/>
</dbReference>
<dbReference type="InterPro" id="IPR038063">
    <property type="entry name" value="Transpep_catalytic_dom"/>
</dbReference>
<evidence type="ECO:0000256" key="7">
    <source>
        <dbReference type="PROSITE-ProRule" id="PRU01373"/>
    </source>
</evidence>
<protein>
    <submittedName>
        <fullName evidence="9">L,D-transpeptidase</fullName>
    </submittedName>
</protein>
<dbReference type="GO" id="GO:0071555">
    <property type="term" value="P:cell wall organization"/>
    <property type="evidence" value="ECO:0007669"/>
    <property type="project" value="UniProtKB-UniRule"/>
</dbReference>
<dbReference type="Gene3D" id="2.40.440.10">
    <property type="entry name" value="L,D-transpeptidase catalytic domain-like"/>
    <property type="match status" value="1"/>
</dbReference>
<dbReference type="Proteomes" id="UP000305131">
    <property type="component" value="Unassembled WGS sequence"/>
</dbReference>
<dbReference type="PIRSF" id="PIRSF029342">
    <property type="entry name" value="UCP029342_ErfK/YbiS/YcfS/YnhG"/>
    <property type="match status" value="1"/>
</dbReference>
<evidence type="ECO:0000259" key="8">
    <source>
        <dbReference type="PROSITE" id="PS52029"/>
    </source>
</evidence>
<dbReference type="PANTHER" id="PTHR30582:SF2">
    <property type="entry name" value="L,D-TRANSPEPTIDASE YCIB-RELATED"/>
    <property type="match status" value="1"/>
</dbReference>
<dbReference type="PROSITE" id="PS51318">
    <property type="entry name" value="TAT"/>
    <property type="match status" value="1"/>
</dbReference>
<keyword evidence="5 7" id="KW-0573">Peptidoglycan synthesis</keyword>
<dbReference type="InterPro" id="IPR050979">
    <property type="entry name" value="LD-transpeptidase"/>
</dbReference>
<dbReference type="InterPro" id="IPR016915">
    <property type="entry name" value="UCP029342"/>
</dbReference>
<dbReference type="UniPathway" id="UPA00219"/>
<dbReference type="GO" id="GO:0071972">
    <property type="term" value="F:peptidoglycan L,D-transpeptidase activity"/>
    <property type="evidence" value="ECO:0007669"/>
    <property type="project" value="TreeGrafter"/>
</dbReference>
<organism evidence="9 10">
    <name type="scientific">Xanthobacter autotrophicus</name>
    <dbReference type="NCBI Taxonomy" id="280"/>
    <lineage>
        <taxon>Bacteria</taxon>
        <taxon>Pseudomonadati</taxon>
        <taxon>Pseudomonadota</taxon>
        <taxon>Alphaproteobacteria</taxon>
        <taxon>Hyphomicrobiales</taxon>
        <taxon>Xanthobacteraceae</taxon>
        <taxon>Xanthobacter</taxon>
    </lineage>
</organism>
<evidence type="ECO:0000313" key="10">
    <source>
        <dbReference type="Proteomes" id="UP000305131"/>
    </source>
</evidence>
<dbReference type="EMBL" id="VAUP01000028">
    <property type="protein sequence ID" value="TLX42407.1"/>
    <property type="molecule type" value="Genomic_DNA"/>
</dbReference>
<comment type="caution">
    <text evidence="9">The sequence shown here is derived from an EMBL/GenBank/DDBJ whole genome shotgun (WGS) entry which is preliminary data.</text>
</comment>
<dbReference type="RefSeq" id="WP_138399774.1">
    <property type="nucleotide sequence ID" value="NZ_JBAFVI010000008.1"/>
</dbReference>
<feature type="active site" description="Proton donor/acceptor" evidence="7">
    <location>
        <position position="134"/>
    </location>
</feature>
<dbReference type="Pfam" id="PF03734">
    <property type="entry name" value="YkuD"/>
    <property type="match status" value="1"/>
</dbReference>
<dbReference type="GO" id="GO:0005576">
    <property type="term" value="C:extracellular region"/>
    <property type="evidence" value="ECO:0007669"/>
    <property type="project" value="TreeGrafter"/>
</dbReference>
<evidence type="ECO:0000256" key="1">
    <source>
        <dbReference type="ARBA" id="ARBA00004752"/>
    </source>
</evidence>
<evidence type="ECO:0000256" key="5">
    <source>
        <dbReference type="ARBA" id="ARBA00022984"/>
    </source>
</evidence>
<dbReference type="CDD" id="cd16913">
    <property type="entry name" value="YkuD_like"/>
    <property type="match status" value="1"/>
</dbReference>
<name>A0A6C1KFR8_XANAU</name>
<dbReference type="InterPro" id="IPR006311">
    <property type="entry name" value="TAT_signal"/>
</dbReference>
<gene>
    <name evidence="9" type="ORF">FBQ73_12175</name>
</gene>
<dbReference type="GeneID" id="95774211"/>
<keyword evidence="3" id="KW-0808">Transferase</keyword>
<dbReference type="GO" id="GO:0008360">
    <property type="term" value="P:regulation of cell shape"/>
    <property type="evidence" value="ECO:0007669"/>
    <property type="project" value="UniProtKB-UniRule"/>
</dbReference>
<keyword evidence="6 7" id="KW-0961">Cell wall biogenesis/degradation</keyword>
<evidence type="ECO:0000256" key="2">
    <source>
        <dbReference type="ARBA" id="ARBA00005992"/>
    </source>
</evidence>
<sequence>MPFTLHLSRRGVLRLGAAFAGALVADALMPARAENDPDVTAIEGLKPGQWVWYPERAPEGFVAIVVNLTDQRCFVYRNGVRIGVATVSTGKEGHETPTGVFTILGKDVDHHSSIYNDASMPYTERLTWSGVALHAGGLPGYPSSHGCVHLPLAFSKLVFGVTHVGTPVIIADAHSAPQDVLHPGLLMSEGLEQQLAVSATGQGAPPEDQAQVAAAAGSSVPIAPAPPEPVSMVVSRADSTITVLRGAQTTVEGAVTIRDPATPLGNVVYVLMATDGAAPRWSAISYEGGKQPPGEAQQALARITVDPAINKQVAAMVTPGATLFVTDLPAHPGTRNGGGFVVITHKAES</sequence>
<dbReference type="GO" id="GO:0016740">
    <property type="term" value="F:transferase activity"/>
    <property type="evidence" value="ECO:0007669"/>
    <property type="project" value="UniProtKB-KW"/>
</dbReference>
<dbReference type="AlphaFoldDB" id="A0A6C1KFR8"/>
<accession>A0A6C1KFR8</accession>
<feature type="domain" description="L,D-TPase catalytic" evidence="8">
    <location>
        <begin position="62"/>
        <end position="171"/>
    </location>
</feature>
<dbReference type="NCBIfam" id="NF004785">
    <property type="entry name" value="PRK06132.1-2"/>
    <property type="match status" value="1"/>
</dbReference>
<dbReference type="PANTHER" id="PTHR30582">
    <property type="entry name" value="L,D-TRANSPEPTIDASE"/>
    <property type="match status" value="1"/>
</dbReference>
<evidence type="ECO:0000256" key="3">
    <source>
        <dbReference type="ARBA" id="ARBA00022679"/>
    </source>
</evidence>
<feature type="active site" description="Nucleophile" evidence="7">
    <location>
        <position position="147"/>
    </location>
</feature>
<comment type="pathway">
    <text evidence="1 7">Cell wall biogenesis; peptidoglycan biosynthesis.</text>
</comment>
<proteinExistence type="inferred from homology"/>
<evidence type="ECO:0000256" key="6">
    <source>
        <dbReference type="ARBA" id="ARBA00023316"/>
    </source>
</evidence>
<reference evidence="9 10" key="1">
    <citation type="submission" date="2019-05" db="EMBL/GenBank/DDBJ databases">
        <authorList>
            <person name="Zhou X."/>
        </authorList>
    </citation>
    <scope>NUCLEOTIDE SEQUENCE [LARGE SCALE GENOMIC DNA]</scope>
    <source>
        <strain evidence="9 10">DSM 432</strain>
    </source>
</reference>
<evidence type="ECO:0000256" key="4">
    <source>
        <dbReference type="ARBA" id="ARBA00022960"/>
    </source>
</evidence>
<dbReference type="OrthoDB" id="463216at2"/>
<dbReference type="GO" id="GO:0018104">
    <property type="term" value="P:peptidoglycan-protein cross-linking"/>
    <property type="evidence" value="ECO:0007669"/>
    <property type="project" value="TreeGrafter"/>
</dbReference>
<dbReference type="InterPro" id="IPR005490">
    <property type="entry name" value="LD_TPept_cat_dom"/>
</dbReference>
<comment type="similarity">
    <text evidence="2">Belongs to the YkuD family.</text>
</comment>